<dbReference type="RefSeq" id="XP_026686627.1">
    <property type="nucleotide sequence ID" value="XM_026830826.1"/>
</dbReference>
<feature type="region of interest" description="Disordered" evidence="1">
    <location>
        <begin position="184"/>
        <end position="209"/>
    </location>
</feature>
<dbReference type="KEGG" id="dci:103519271"/>
<sequence>AARRPLSRQEDEYSQDSRLSRDEGSRARQHDECSQGSASAARRSLSRQDESSQDSRLSPEEGSRARLLEEIMEPVVKIEEESVDMSVPSCEVIYGGRGGGSVPSCEGMDYGDPDSTQQLVIDEDGPDENRLHREEQMRIQHFLNRGTLGFEWAKMVLSQKLPVPSSSSSSSPSISSHHTSTVIITPTTHPDHTHTVPSQPSSPSPKKARRSMYPFNYLLEAIDFTSRQSSPDNTSDLVGTSSGSEEREVPQSSTQSYRNSLNRQEDNQHSSSNQLSETQLQQHHQAVLEDLRRDDRHRQDRQSNEQQQRHQESQSEHGSRTQDSVEHNNHDYTVAQQPQGRQQVFSIKLNPNLLSPTSNHIPTTLTNGYFNGGDLKAAHEISLKTLLSSNQSAPAPPTILKKARGRSTVLSNGSRESPRPSPSPSPSPVCMSPTPPSLVPISYNGVEESARASPKFRINSTVLPVGQMNTRPSSGSTPPCYLWDSGANSILRSLISSELPIVRPLGSSESAVLTNRTNLPISPALPPFILM</sequence>
<feature type="region of interest" description="Disordered" evidence="1">
    <location>
        <begin position="224"/>
        <end position="325"/>
    </location>
</feature>
<reference evidence="3" key="1">
    <citation type="submission" date="2025-08" db="UniProtKB">
        <authorList>
            <consortium name="RefSeq"/>
        </authorList>
    </citation>
    <scope>IDENTIFICATION</scope>
</reference>
<feature type="compositionally biased region" description="Pro residues" evidence="1">
    <location>
        <begin position="419"/>
        <end position="436"/>
    </location>
</feature>
<feature type="compositionally biased region" description="Basic and acidic residues" evidence="1">
    <location>
        <begin position="286"/>
        <end position="325"/>
    </location>
</feature>
<feature type="compositionally biased region" description="Polar residues" evidence="1">
    <location>
        <begin position="225"/>
        <end position="243"/>
    </location>
</feature>
<keyword evidence="2" id="KW-1185">Reference proteome</keyword>
<evidence type="ECO:0000313" key="2">
    <source>
        <dbReference type="Proteomes" id="UP000079169"/>
    </source>
</evidence>
<proteinExistence type="predicted"/>
<gene>
    <name evidence="3" type="primary">LOC103519271</name>
</gene>
<feature type="region of interest" description="Disordered" evidence="1">
    <location>
        <begin position="388"/>
        <end position="436"/>
    </location>
</feature>
<protein>
    <submittedName>
        <fullName evidence="3">Serine/threonine-protein kinase pakG-like</fullName>
    </submittedName>
</protein>
<accession>A0A3Q0JDN9</accession>
<evidence type="ECO:0000256" key="1">
    <source>
        <dbReference type="SAM" id="MobiDB-lite"/>
    </source>
</evidence>
<feature type="region of interest" description="Disordered" evidence="1">
    <location>
        <begin position="1"/>
        <end position="66"/>
    </location>
</feature>
<feature type="compositionally biased region" description="Polar residues" evidence="1">
    <location>
        <begin position="250"/>
        <end position="262"/>
    </location>
</feature>
<evidence type="ECO:0000313" key="3">
    <source>
        <dbReference type="RefSeq" id="XP_026686627.1"/>
    </source>
</evidence>
<feature type="compositionally biased region" description="Basic and acidic residues" evidence="1">
    <location>
        <begin position="57"/>
        <end position="66"/>
    </location>
</feature>
<feature type="compositionally biased region" description="Basic and acidic residues" evidence="1">
    <location>
        <begin position="18"/>
        <end position="33"/>
    </location>
</feature>
<feature type="compositionally biased region" description="Polar residues" evidence="1">
    <location>
        <begin position="269"/>
        <end position="284"/>
    </location>
</feature>
<organism evidence="2 3">
    <name type="scientific">Diaphorina citri</name>
    <name type="common">Asian citrus psyllid</name>
    <dbReference type="NCBI Taxonomy" id="121845"/>
    <lineage>
        <taxon>Eukaryota</taxon>
        <taxon>Metazoa</taxon>
        <taxon>Ecdysozoa</taxon>
        <taxon>Arthropoda</taxon>
        <taxon>Hexapoda</taxon>
        <taxon>Insecta</taxon>
        <taxon>Pterygota</taxon>
        <taxon>Neoptera</taxon>
        <taxon>Paraneoptera</taxon>
        <taxon>Hemiptera</taxon>
        <taxon>Sternorrhyncha</taxon>
        <taxon>Psylloidea</taxon>
        <taxon>Psyllidae</taxon>
        <taxon>Diaphorininae</taxon>
        <taxon>Diaphorina</taxon>
    </lineage>
</organism>
<name>A0A3Q0JDN9_DIACI</name>
<feature type="compositionally biased region" description="Low complexity" evidence="1">
    <location>
        <begin position="195"/>
        <end position="205"/>
    </location>
</feature>
<dbReference type="PaxDb" id="121845-A0A3Q0JDN9"/>
<dbReference type="Proteomes" id="UP000079169">
    <property type="component" value="Unplaced"/>
</dbReference>
<dbReference type="AlphaFoldDB" id="A0A3Q0JDN9"/>
<dbReference type="GeneID" id="103519271"/>
<feature type="non-terminal residue" evidence="3">
    <location>
        <position position="1"/>
    </location>
</feature>